<dbReference type="CDD" id="cd01097">
    <property type="entry name" value="Tetrahydromethanopterin_reductase"/>
    <property type="match status" value="1"/>
</dbReference>
<dbReference type="PANTHER" id="PTHR43244:SF1">
    <property type="entry name" value="5,10-METHYLENETETRAHYDROMETHANOPTERIN REDUCTASE"/>
    <property type="match status" value="1"/>
</dbReference>
<evidence type="ECO:0000313" key="3">
    <source>
        <dbReference type="EMBL" id="MBP2325845.1"/>
    </source>
</evidence>
<dbReference type="InterPro" id="IPR011251">
    <property type="entry name" value="Luciferase-like_dom"/>
</dbReference>
<reference evidence="3 4" key="1">
    <citation type="submission" date="2021-03" db="EMBL/GenBank/DDBJ databases">
        <title>Sequencing the genomes of 1000 actinobacteria strains.</title>
        <authorList>
            <person name="Klenk H.-P."/>
        </authorList>
    </citation>
    <scope>NUCLEOTIDE SEQUENCE [LARGE SCALE GENOMIC DNA]</scope>
    <source>
        <strain evidence="3 4">DSM 46670</strain>
    </source>
</reference>
<protein>
    <submittedName>
        <fullName evidence="3">F420-dependent oxidoreductase-like protein</fullName>
    </submittedName>
</protein>
<dbReference type="SUPFAM" id="SSF51679">
    <property type="entry name" value="Bacterial luciferase-like"/>
    <property type="match status" value="1"/>
</dbReference>
<keyword evidence="4" id="KW-1185">Reference proteome</keyword>
<dbReference type="PANTHER" id="PTHR43244">
    <property type="match status" value="1"/>
</dbReference>
<evidence type="ECO:0000256" key="1">
    <source>
        <dbReference type="ARBA" id="ARBA00023002"/>
    </source>
</evidence>
<dbReference type="InterPro" id="IPR050564">
    <property type="entry name" value="F420-G6PD/mer"/>
</dbReference>
<accession>A0ABS4TN59</accession>
<dbReference type="RefSeq" id="WP_209642991.1">
    <property type="nucleotide sequence ID" value="NZ_JAGINW010000001.1"/>
</dbReference>
<dbReference type="NCBIfam" id="TIGR03564">
    <property type="entry name" value="F420_MSMEG_4879"/>
    <property type="match status" value="1"/>
</dbReference>
<comment type="caution">
    <text evidence="3">The sequence shown here is derived from an EMBL/GenBank/DDBJ whole genome shotgun (WGS) entry which is preliminary data.</text>
</comment>
<evidence type="ECO:0000313" key="4">
    <source>
        <dbReference type="Proteomes" id="UP001519332"/>
    </source>
</evidence>
<dbReference type="InterPro" id="IPR019910">
    <property type="entry name" value="Lucif-like_OxRdtase_MSMEG_4879"/>
</dbReference>
<gene>
    <name evidence="3" type="ORF">JOF56_006230</name>
</gene>
<evidence type="ECO:0000259" key="2">
    <source>
        <dbReference type="Pfam" id="PF00296"/>
    </source>
</evidence>
<dbReference type="Proteomes" id="UP001519332">
    <property type="component" value="Unassembled WGS sequence"/>
</dbReference>
<proteinExistence type="predicted"/>
<dbReference type="InterPro" id="IPR036661">
    <property type="entry name" value="Luciferase-like_sf"/>
</dbReference>
<dbReference type="EMBL" id="JAGINW010000001">
    <property type="protein sequence ID" value="MBP2325845.1"/>
    <property type="molecule type" value="Genomic_DNA"/>
</dbReference>
<dbReference type="Gene3D" id="3.20.20.30">
    <property type="entry name" value="Luciferase-like domain"/>
    <property type="match status" value="1"/>
</dbReference>
<feature type="domain" description="Luciferase-like" evidence="2">
    <location>
        <begin position="12"/>
        <end position="259"/>
    </location>
</feature>
<sequence>MRIGIFVEDMGKTVDEYLGTTRAASAAGIESVWLGERLGWDPLTLLAITGREVAGIGLGTAVMRSYARHPLALASQALTVGNGLKLGIGPSHRPLIEGQYGYSYDRPIRHLREYLSALIRLLRGESVSYQGETVKVEGQITAPGTAAPPVLISALGPQMLRLAGELADGTITVWAGARSIAEYFAPAVKQVYASICVSVTDDPAGLRDVLNQTYGPARDMPSYRAVLDREGFDNVGETAVVGDENAVRKQIQRFADAGTAELIAVPFGSDAEQRRTIALLGDIAG</sequence>
<organism evidence="3 4">
    <name type="scientific">Kibdelosporangium banguiense</name>
    <dbReference type="NCBI Taxonomy" id="1365924"/>
    <lineage>
        <taxon>Bacteria</taxon>
        <taxon>Bacillati</taxon>
        <taxon>Actinomycetota</taxon>
        <taxon>Actinomycetes</taxon>
        <taxon>Pseudonocardiales</taxon>
        <taxon>Pseudonocardiaceae</taxon>
        <taxon>Kibdelosporangium</taxon>
    </lineage>
</organism>
<keyword evidence="1" id="KW-0560">Oxidoreductase</keyword>
<name>A0ABS4TN59_9PSEU</name>
<dbReference type="Pfam" id="PF00296">
    <property type="entry name" value="Bac_luciferase"/>
    <property type="match status" value="1"/>
</dbReference>